<sequence>MELYLFRHGIAEEKSEDIQDEARKLTKEGKHKTEKVAKRLVELGLKFDAIITSPLVRAHSTASILMEAGLSKKLEESGYLAPNGSLSGWIENWLVQQKFETDYKLVLVGHEPDLSSWAELLVWGEAKGNIVLKKAGMIGIKLPENAAPLGNSQMFWLTPPKYFL</sequence>
<gene>
    <name evidence="2" type="ORF">DSM106972_005190</name>
</gene>
<dbReference type="InterPro" id="IPR029033">
    <property type="entry name" value="His_PPase_superfam"/>
</dbReference>
<organism evidence="2 3">
    <name type="scientific">Dulcicalothrix desertica PCC 7102</name>
    <dbReference type="NCBI Taxonomy" id="232991"/>
    <lineage>
        <taxon>Bacteria</taxon>
        <taxon>Bacillati</taxon>
        <taxon>Cyanobacteriota</taxon>
        <taxon>Cyanophyceae</taxon>
        <taxon>Nostocales</taxon>
        <taxon>Calotrichaceae</taxon>
        <taxon>Dulcicalothrix</taxon>
    </lineage>
</organism>
<keyword evidence="3" id="KW-1185">Reference proteome</keyword>
<dbReference type="PANTHER" id="PTHR20935:SF0">
    <property type="entry name" value="SERINE_THREONINE-PROTEIN PHOSPHATASE PGAM5, MITOCHONDRIAL"/>
    <property type="match status" value="1"/>
</dbReference>
<accession>A0A3S1BDY5</accession>
<keyword evidence="1" id="KW-0378">Hydrolase</keyword>
<dbReference type="Gene3D" id="3.40.50.1240">
    <property type="entry name" value="Phosphoglycerate mutase-like"/>
    <property type="match status" value="1"/>
</dbReference>
<name>A0A3S1BDY5_9CYAN</name>
<dbReference type="InterPro" id="IPR051021">
    <property type="entry name" value="Mito_Ser/Thr_phosphatase"/>
</dbReference>
<dbReference type="Pfam" id="PF00300">
    <property type="entry name" value="His_Phos_1"/>
    <property type="match status" value="1"/>
</dbReference>
<dbReference type="NCBIfam" id="TIGR00249">
    <property type="entry name" value="sixA"/>
    <property type="match status" value="1"/>
</dbReference>
<dbReference type="GO" id="GO:0005737">
    <property type="term" value="C:cytoplasm"/>
    <property type="evidence" value="ECO:0007669"/>
    <property type="project" value="InterPro"/>
</dbReference>
<dbReference type="InterPro" id="IPR004449">
    <property type="entry name" value="SixA"/>
</dbReference>
<proteinExistence type="predicted"/>
<dbReference type="RefSeq" id="WP_127078548.1">
    <property type="nucleotide sequence ID" value="NZ_RSCL01000001.1"/>
</dbReference>
<dbReference type="SUPFAM" id="SSF53254">
    <property type="entry name" value="Phosphoglycerate mutase-like"/>
    <property type="match status" value="1"/>
</dbReference>
<reference evidence="2" key="2">
    <citation type="journal article" date="2019" name="Genome Biol. Evol.">
        <title>Day and night: Metabolic profiles and evolutionary relationships of six axenic non-marine cyanobacteria.</title>
        <authorList>
            <person name="Will S.E."/>
            <person name="Henke P."/>
            <person name="Boedeker C."/>
            <person name="Huang S."/>
            <person name="Brinkmann H."/>
            <person name="Rohde M."/>
            <person name="Jarek M."/>
            <person name="Friedl T."/>
            <person name="Seufert S."/>
            <person name="Schumacher M."/>
            <person name="Overmann J."/>
            <person name="Neumann-Schaal M."/>
            <person name="Petersen J."/>
        </authorList>
    </citation>
    <scope>NUCLEOTIDE SEQUENCE [LARGE SCALE GENOMIC DNA]</scope>
    <source>
        <strain evidence="2">PCC 7102</strain>
    </source>
</reference>
<dbReference type="Proteomes" id="UP000271624">
    <property type="component" value="Unassembled WGS sequence"/>
</dbReference>
<evidence type="ECO:0000313" key="2">
    <source>
        <dbReference type="EMBL" id="RUT10024.1"/>
    </source>
</evidence>
<dbReference type="InterPro" id="IPR013078">
    <property type="entry name" value="His_Pase_superF_clade-1"/>
</dbReference>
<dbReference type="CDD" id="cd07067">
    <property type="entry name" value="HP_PGM_like"/>
    <property type="match status" value="1"/>
</dbReference>
<dbReference type="AlphaFoldDB" id="A0A3S1BDY5"/>
<dbReference type="EMBL" id="RSCL01000001">
    <property type="protein sequence ID" value="RUT10024.1"/>
    <property type="molecule type" value="Genomic_DNA"/>
</dbReference>
<dbReference type="GO" id="GO:0101006">
    <property type="term" value="F:protein histidine phosphatase activity"/>
    <property type="evidence" value="ECO:0007669"/>
    <property type="project" value="InterPro"/>
</dbReference>
<comment type="caution">
    <text evidence="2">The sequence shown here is derived from an EMBL/GenBank/DDBJ whole genome shotgun (WGS) entry which is preliminary data.</text>
</comment>
<reference evidence="2" key="1">
    <citation type="submission" date="2018-12" db="EMBL/GenBank/DDBJ databases">
        <authorList>
            <person name="Will S."/>
            <person name="Neumann-Schaal M."/>
            <person name="Henke P."/>
        </authorList>
    </citation>
    <scope>NUCLEOTIDE SEQUENCE</scope>
    <source>
        <strain evidence="2">PCC 7102</strain>
    </source>
</reference>
<protein>
    <submittedName>
        <fullName evidence="2">Phosphohistidine phosphatase SixA</fullName>
    </submittedName>
</protein>
<dbReference type="OrthoDB" id="194934at2"/>
<evidence type="ECO:0000313" key="3">
    <source>
        <dbReference type="Proteomes" id="UP000271624"/>
    </source>
</evidence>
<dbReference type="PANTHER" id="PTHR20935">
    <property type="entry name" value="PHOSPHOGLYCERATE MUTASE-RELATED"/>
    <property type="match status" value="1"/>
</dbReference>
<evidence type="ECO:0000256" key="1">
    <source>
        <dbReference type="ARBA" id="ARBA00022801"/>
    </source>
</evidence>